<organism evidence="2 3">
    <name type="scientific">Coleophoma cylindrospora</name>
    <dbReference type="NCBI Taxonomy" id="1849047"/>
    <lineage>
        <taxon>Eukaryota</taxon>
        <taxon>Fungi</taxon>
        <taxon>Dikarya</taxon>
        <taxon>Ascomycota</taxon>
        <taxon>Pezizomycotina</taxon>
        <taxon>Leotiomycetes</taxon>
        <taxon>Helotiales</taxon>
        <taxon>Dermateaceae</taxon>
        <taxon>Coleophoma</taxon>
    </lineage>
</organism>
<dbReference type="AlphaFoldDB" id="A0A3D8QT39"/>
<dbReference type="OrthoDB" id="10371719at2759"/>
<evidence type="ECO:0000313" key="2">
    <source>
        <dbReference type="EMBL" id="RDW64955.1"/>
    </source>
</evidence>
<feature type="chain" id="PRO_5017730895" evidence="1">
    <location>
        <begin position="26"/>
        <end position="174"/>
    </location>
</feature>
<name>A0A3D8QT39_9HELO</name>
<protein>
    <submittedName>
        <fullName evidence="2">Uncharacterized protein</fullName>
    </submittedName>
</protein>
<dbReference type="EMBL" id="PDLM01000012">
    <property type="protein sequence ID" value="RDW64955.1"/>
    <property type="molecule type" value="Genomic_DNA"/>
</dbReference>
<gene>
    <name evidence="2" type="ORF">BP6252_10606</name>
</gene>
<keyword evidence="1" id="KW-0732">Signal</keyword>
<proteinExistence type="predicted"/>
<accession>A0A3D8QT39</accession>
<dbReference type="Proteomes" id="UP000256645">
    <property type="component" value="Unassembled WGS sequence"/>
</dbReference>
<sequence length="174" mass="18735">MPPPILHRFYLIGFFLFCLAPVVPALITLPVISQLTNESILARARIAACTETCACDSETAAGAAWGERFGGKHVSAEEDGDDGLLVLVPSSASRSWSDEVKRRGVGCEKGDLAMGISKSLQALISSLKTELDKPLDQLFQDIAPSHAITLQEVTITPSPHVLHLSRFFGPHTLN</sequence>
<evidence type="ECO:0000256" key="1">
    <source>
        <dbReference type="SAM" id="SignalP"/>
    </source>
</evidence>
<feature type="signal peptide" evidence="1">
    <location>
        <begin position="1"/>
        <end position="25"/>
    </location>
</feature>
<comment type="caution">
    <text evidence="2">The sequence shown here is derived from an EMBL/GenBank/DDBJ whole genome shotgun (WGS) entry which is preliminary data.</text>
</comment>
<reference evidence="2 3" key="1">
    <citation type="journal article" date="2018" name="IMA Fungus">
        <title>IMA Genome-F 9: Draft genome sequence of Annulohypoxylon stygium, Aspergillus mulundensis, Berkeleyomyces basicola (syn. Thielaviopsis basicola), Ceratocystis smalleyi, two Cercospora beticola strains, Coleophoma cylindrospora, Fusarium fracticaudum, Phialophora cf. hyalina, and Morchella septimelata.</title>
        <authorList>
            <person name="Wingfield B.D."/>
            <person name="Bills G.F."/>
            <person name="Dong Y."/>
            <person name="Huang W."/>
            <person name="Nel W.J."/>
            <person name="Swalarsk-Parry B.S."/>
            <person name="Vaghefi N."/>
            <person name="Wilken P.M."/>
            <person name="An Z."/>
            <person name="de Beer Z.W."/>
            <person name="De Vos L."/>
            <person name="Chen L."/>
            <person name="Duong T.A."/>
            <person name="Gao Y."/>
            <person name="Hammerbacher A."/>
            <person name="Kikkert J.R."/>
            <person name="Li Y."/>
            <person name="Li H."/>
            <person name="Li K."/>
            <person name="Li Q."/>
            <person name="Liu X."/>
            <person name="Ma X."/>
            <person name="Naidoo K."/>
            <person name="Pethybridge S.J."/>
            <person name="Sun J."/>
            <person name="Steenkamp E.T."/>
            <person name="van der Nest M.A."/>
            <person name="van Wyk S."/>
            <person name="Wingfield M.J."/>
            <person name="Xiong C."/>
            <person name="Yue Q."/>
            <person name="Zhang X."/>
        </authorList>
    </citation>
    <scope>NUCLEOTIDE SEQUENCE [LARGE SCALE GENOMIC DNA]</scope>
    <source>
        <strain evidence="2 3">BP6252</strain>
    </source>
</reference>
<keyword evidence="3" id="KW-1185">Reference proteome</keyword>
<evidence type="ECO:0000313" key="3">
    <source>
        <dbReference type="Proteomes" id="UP000256645"/>
    </source>
</evidence>